<name>A0A4S4LEI0_9AGAM</name>
<evidence type="ECO:0000313" key="6">
    <source>
        <dbReference type="Proteomes" id="UP000308199"/>
    </source>
</evidence>
<dbReference type="EMBL" id="SGPK01000043">
    <property type="protein sequence ID" value="THH10159.1"/>
    <property type="molecule type" value="Genomic_DNA"/>
</dbReference>
<evidence type="ECO:0000256" key="1">
    <source>
        <dbReference type="ARBA" id="ARBA00010774"/>
    </source>
</evidence>
<evidence type="ECO:0000256" key="3">
    <source>
        <dbReference type="SAM" id="MobiDB-lite"/>
    </source>
</evidence>
<dbReference type="Pfam" id="PF03372">
    <property type="entry name" value="Exo_endo_phos"/>
    <property type="match status" value="1"/>
</dbReference>
<evidence type="ECO:0000256" key="2">
    <source>
        <dbReference type="ARBA" id="ARBA00022801"/>
    </source>
</evidence>
<evidence type="ECO:0000313" key="5">
    <source>
        <dbReference type="EMBL" id="THH10159.1"/>
    </source>
</evidence>
<dbReference type="GO" id="GO:0000175">
    <property type="term" value="F:3'-5'-RNA exonuclease activity"/>
    <property type="evidence" value="ECO:0007669"/>
    <property type="project" value="TreeGrafter"/>
</dbReference>
<dbReference type="Gene3D" id="3.60.10.10">
    <property type="entry name" value="Endonuclease/exonuclease/phosphatase"/>
    <property type="match status" value="1"/>
</dbReference>
<gene>
    <name evidence="5" type="ORF">EW145_g1528</name>
</gene>
<feature type="domain" description="Endonuclease/exonuclease/phosphatase" evidence="4">
    <location>
        <begin position="68"/>
        <end position="412"/>
    </location>
</feature>
<keyword evidence="2" id="KW-0378">Hydrolase</keyword>
<reference evidence="5 6" key="1">
    <citation type="submission" date="2019-02" db="EMBL/GenBank/DDBJ databases">
        <title>Genome sequencing of the rare red list fungi Phellinidium pouzarii.</title>
        <authorList>
            <person name="Buettner E."/>
            <person name="Kellner H."/>
        </authorList>
    </citation>
    <scope>NUCLEOTIDE SEQUENCE [LARGE SCALE GENOMIC DNA]</scope>
    <source>
        <strain evidence="5 6">DSM 108285</strain>
    </source>
</reference>
<dbReference type="InterPro" id="IPR036691">
    <property type="entry name" value="Endo/exonu/phosph_ase_sf"/>
</dbReference>
<comment type="caution">
    <text evidence="5">The sequence shown here is derived from an EMBL/GenBank/DDBJ whole genome shotgun (WGS) entry which is preliminary data.</text>
</comment>
<keyword evidence="6" id="KW-1185">Reference proteome</keyword>
<dbReference type="PANTHER" id="PTHR12121:SF45">
    <property type="entry name" value="NOCTURNIN"/>
    <property type="match status" value="1"/>
</dbReference>
<dbReference type="OrthoDB" id="428734at2759"/>
<feature type="region of interest" description="Disordered" evidence="3">
    <location>
        <begin position="272"/>
        <end position="296"/>
    </location>
</feature>
<dbReference type="PANTHER" id="PTHR12121">
    <property type="entry name" value="CARBON CATABOLITE REPRESSOR PROTEIN 4"/>
    <property type="match status" value="1"/>
</dbReference>
<dbReference type="AlphaFoldDB" id="A0A4S4LEI0"/>
<dbReference type="InterPro" id="IPR050410">
    <property type="entry name" value="CCR4/nocturin_mRNA_transcr"/>
</dbReference>
<protein>
    <recommendedName>
        <fullName evidence="4">Endonuclease/exonuclease/phosphatase domain-containing protein</fullName>
    </recommendedName>
</protein>
<dbReference type="SUPFAM" id="SSF56219">
    <property type="entry name" value="DNase I-like"/>
    <property type="match status" value="1"/>
</dbReference>
<dbReference type="InterPro" id="IPR005135">
    <property type="entry name" value="Endo/exonuclease/phosphatase"/>
</dbReference>
<evidence type="ECO:0000259" key="4">
    <source>
        <dbReference type="Pfam" id="PF03372"/>
    </source>
</evidence>
<comment type="similarity">
    <text evidence="1">Belongs to the CCR4/nocturin family.</text>
</comment>
<feature type="region of interest" description="Disordered" evidence="3">
    <location>
        <begin position="1"/>
        <end position="32"/>
    </location>
</feature>
<accession>A0A4S4LEI0</accession>
<feature type="compositionally biased region" description="Acidic residues" evidence="3">
    <location>
        <begin position="281"/>
        <end position="294"/>
    </location>
</feature>
<proteinExistence type="inferred from homology"/>
<organism evidence="5 6">
    <name type="scientific">Phellinidium pouzarii</name>
    <dbReference type="NCBI Taxonomy" id="167371"/>
    <lineage>
        <taxon>Eukaryota</taxon>
        <taxon>Fungi</taxon>
        <taxon>Dikarya</taxon>
        <taxon>Basidiomycota</taxon>
        <taxon>Agaricomycotina</taxon>
        <taxon>Agaricomycetes</taxon>
        <taxon>Hymenochaetales</taxon>
        <taxon>Hymenochaetaceae</taxon>
        <taxon>Phellinidium</taxon>
    </lineage>
</organism>
<dbReference type="Proteomes" id="UP000308199">
    <property type="component" value="Unassembled WGS sequence"/>
</dbReference>
<sequence length="435" mass="48634">MPSQRHVLTPEQLALSAERKKKKAEASVKPPAALDQHKLSKILSRSWLTSANTLEPSQHHPSEETTIMSWNMLAQCLVRREIFPTSDCLKAAQRVGMLIAEVTNSGADIICLQEVDCLGKLGPALESADYSFAIYEKIADRTIYYDDTELCTEGPSERTRIGSSFRTRNIGFIIALKRLGSEDQHVVVATTHLFWHPKYTYERARQAFILTRSVCEFKERNGLQSSTSFIAGDFNFNPSDAAYSLLVGDPLMPEQEADIAASRVIHASIDPSIADPRQAANEEEGGEANPEEDPDRVIKNARRAGAVDGLLRPSELAEYFKRLPPLKSAYDDWASFDKSRIFGSRVNLPTGRRGRNEPMYTSYTHFWKVTIDYIFIMLPPGRAVEVLGVLESPAKDDLGDGLPRKGVCGSDHLSVCARIAWPTRWTEEVKQSLQY</sequence>
<dbReference type="GO" id="GO:0006139">
    <property type="term" value="P:nucleobase-containing compound metabolic process"/>
    <property type="evidence" value="ECO:0007669"/>
    <property type="project" value="UniProtKB-ARBA"/>
</dbReference>